<feature type="compositionally biased region" description="Basic and acidic residues" evidence="1">
    <location>
        <begin position="113"/>
        <end position="130"/>
    </location>
</feature>
<dbReference type="Pfam" id="PF21006">
    <property type="entry name" value="NHase_beta_N"/>
    <property type="match status" value="1"/>
</dbReference>
<evidence type="ECO:0000259" key="2">
    <source>
        <dbReference type="Pfam" id="PF21006"/>
    </source>
</evidence>
<dbReference type="RefSeq" id="WP_344022192.1">
    <property type="nucleotide sequence ID" value="NZ_BAAAJK010000009.1"/>
</dbReference>
<dbReference type="InterPro" id="IPR042262">
    <property type="entry name" value="CN_hydtase_beta_C"/>
</dbReference>
<dbReference type="InterPro" id="IPR023808">
    <property type="entry name" value="Nitrile_Hydratase_acc_put"/>
</dbReference>
<dbReference type="Gene3D" id="1.10.472.20">
    <property type="entry name" value="Nitrile hydratase, beta subunit"/>
    <property type="match status" value="1"/>
</dbReference>
<accession>A0ABP4IEU4</accession>
<dbReference type="SUPFAM" id="SSF50090">
    <property type="entry name" value="Electron transport accessory proteins"/>
    <property type="match status" value="1"/>
</dbReference>
<feature type="region of interest" description="Disordered" evidence="1">
    <location>
        <begin position="1"/>
        <end position="34"/>
    </location>
</feature>
<comment type="caution">
    <text evidence="3">The sequence shown here is derived from an EMBL/GenBank/DDBJ whole genome shotgun (WGS) entry which is preliminary data.</text>
</comment>
<dbReference type="Proteomes" id="UP001501414">
    <property type="component" value="Unassembled WGS sequence"/>
</dbReference>
<dbReference type="NCBIfam" id="TIGR03889">
    <property type="entry name" value="nitrile_acc"/>
    <property type="match status" value="1"/>
</dbReference>
<name>A0ABP4IEU4_9PSEU</name>
<evidence type="ECO:0000313" key="3">
    <source>
        <dbReference type="EMBL" id="GAA1389059.1"/>
    </source>
</evidence>
<organism evidence="3 4">
    <name type="scientific">Pseudonocardia kongjuensis</name>
    <dbReference type="NCBI Taxonomy" id="102227"/>
    <lineage>
        <taxon>Bacteria</taxon>
        <taxon>Bacillati</taxon>
        <taxon>Actinomycetota</taxon>
        <taxon>Actinomycetes</taxon>
        <taxon>Pseudonocardiales</taxon>
        <taxon>Pseudonocardiaceae</taxon>
        <taxon>Pseudonocardia</taxon>
    </lineage>
</organism>
<dbReference type="EMBL" id="BAAAJK010000009">
    <property type="protein sequence ID" value="GAA1389059.1"/>
    <property type="molecule type" value="Genomic_DNA"/>
</dbReference>
<keyword evidence="4" id="KW-1185">Reference proteome</keyword>
<reference evidence="4" key="1">
    <citation type="journal article" date="2019" name="Int. J. Syst. Evol. Microbiol.">
        <title>The Global Catalogue of Microorganisms (GCM) 10K type strain sequencing project: providing services to taxonomists for standard genome sequencing and annotation.</title>
        <authorList>
            <consortium name="The Broad Institute Genomics Platform"/>
            <consortium name="The Broad Institute Genome Sequencing Center for Infectious Disease"/>
            <person name="Wu L."/>
            <person name="Ma J."/>
        </authorList>
    </citation>
    <scope>NUCLEOTIDE SEQUENCE [LARGE SCALE GENOMIC DNA]</scope>
    <source>
        <strain evidence="4">JCM 11896</strain>
    </source>
</reference>
<dbReference type="InterPro" id="IPR008990">
    <property type="entry name" value="Elect_transpt_acc-like_dom_sf"/>
</dbReference>
<feature type="compositionally biased region" description="Low complexity" evidence="1">
    <location>
        <begin position="8"/>
        <end position="23"/>
    </location>
</feature>
<feature type="region of interest" description="Disordered" evidence="1">
    <location>
        <begin position="113"/>
        <end position="143"/>
    </location>
</feature>
<dbReference type="InterPro" id="IPR049054">
    <property type="entry name" value="CN_hydtase_beta-like_N"/>
</dbReference>
<feature type="compositionally biased region" description="Basic residues" evidence="1">
    <location>
        <begin position="132"/>
        <end position="143"/>
    </location>
</feature>
<proteinExistence type="predicted"/>
<protein>
    <recommendedName>
        <fullName evidence="2">Nitrile hydratase beta subunit-like N-terminal domain-containing protein</fullName>
    </recommendedName>
</protein>
<sequence>MTGRDGRTGTAGAPGAPGTTLDTSGPAAPPRSNGELVFAEPWEGRAFGMAVTLAESGLIGWDGFRDRLVARIAEDPQRAYYVSWLAALEDVLVGAGRIGVDDLGVRAARLADRPAGHDHGQGDGHGDGQGRGHGHAHAHGRPA</sequence>
<feature type="domain" description="Nitrile hydratase beta subunit-like N-terminal" evidence="2">
    <location>
        <begin position="33"/>
        <end position="114"/>
    </location>
</feature>
<gene>
    <name evidence="3" type="ORF">GCM10009613_27380</name>
</gene>
<evidence type="ECO:0000313" key="4">
    <source>
        <dbReference type="Proteomes" id="UP001501414"/>
    </source>
</evidence>
<evidence type="ECO:0000256" key="1">
    <source>
        <dbReference type="SAM" id="MobiDB-lite"/>
    </source>
</evidence>